<accession>A0A0C3FAY1</accession>
<feature type="compositionally biased region" description="Low complexity" evidence="1">
    <location>
        <begin position="50"/>
        <end position="60"/>
    </location>
</feature>
<dbReference type="EMBL" id="KN833030">
    <property type="protein sequence ID" value="KIM76886.1"/>
    <property type="molecule type" value="Genomic_DNA"/>
</dbReference>
<organism evidence="2 3">
    <name type="scientific">Piloderma croceum (strain F 1598)</name>
    <dbReference type="NCBI Taxonomy" id="765440"/>
    <lineage>
        <taxon>Eukaryota</taxon>
        <taxon>Fungi</taxon>
        <taxon>Dikarya</taxon>
        <taxon>Basidiomycota</taxon>
        <taxon>Agaricomycotina</taxon>
        <taxon>Agaricomycetes</taxon>
        <taxon>Agaricomycetidae</taxon>
        <taxon>Atheliales</taxon>
        <taxon>Atheliaceae</taxon>
        <taxon>Piloderma</taxon>
    </lineage>
</organism>
<feature type="compositionally biased region" description="Polar residues" evidence="1">
    <location>
        <begin position="211"/>
        <end position="222"/>
    </location>
</feature>
<evidence type="ECO:0000313" key="2">
    <source>
        <dbReference type="EMBL" id="KIM76886.1"/>
    </source>
</evidence>
<keyword evidence="3" id="KW-1185">Reference proteome</keyword>
<sequence length="310" mass="35103">MPPRQLPAAPLPARKPGRPKKRKYKRPPSLSPPAPATPVPVTPPKREISSSDVSGASADSPMARLLDLKAKTAFRHSEASPRAKRPSSTRLTMLKTMHRNPEQGWVLLEQGVHGYDLPEWFEKQRNDFNIKEYHETSSFRQIWLDTPGDRPKDIRARRFAGEIHPLCDPQIRRHLLSFCIPIFRATFNCAEACCRDMEVEREDEAFERQRNSPSILSSASTDIDSEQDVSDSEPKSKLPRKRTTNATRTCKVLLHVEITADKPDEVKIWQKGVHRDADSDALAWSLRLRRLATEDLSTLGGTASKVQKSM</sequence>
<feature type="region of interest" description="Disordered" evidence="1">
    <location>
        <begin position="1"/>
        <end position="60"/>
    </location>
</feature>
<dbReference type="Proteomes" id="UP000054166">
    <property type="component" value="Unassembled WGS sequence"/>
</dbReference>
<gene>
    <name evidence="2" type="ORF">PILCRDRAFT_796694</name>
</gene>
<dbReference type="AlphaFoldDB" id="A0A0C3FAY1"/>
<dbReference type="InParanoid" id="A0A0C3FAY1"/>
<feature type="compositionally biased region" description="Basic residues" evidence="1">
    <location>
        <begin position="15"/>
        <end position="26"/>
    </location>
</feature>
<feature type="region of interest" description="Disordered" evidence="1">
    <location>
        <begin position="205"/>
        <end position="243"/>
    </location>
</feature>
<proteinExistence type="predicted"/>
<dbReference type="HOGENOM" id="CLU_897452_0_0_1"/>
<reference evidence="3" key="2">
    <citation type="submission" date="2015-01" db="EMBL/GenBank/DDBJ databases">
        <title>Evolutionary Origins and Diversification of the Mycorrhizal Mutualists.</title>
        <authorList>
            <consortium name="DOE Joint Genome Institute"/>
            <consortium name="Mycorrhizal Genomics Consortium"/>
            <person name="Kohler A."/>
            <person name="Kuo A."/>
            <person name="Nagy L.G."/>
            <person name="Floudas D."/>
            <person name="Copeland A."/>
            <person name="Barry K.W."/>
            <person name="Cichocki N."/>
            <person name="Veneault-Fourrey C."/>
            <person name="LaButti K."/>
            <person name="Lindquist E.A."/>
            <person name="Lipzen A."/>
            <person name="Lundell T."/>
            <person name="Morin E."/>
            <person name="Murat C."/>
            <person name="Riley R."/>
            <person name="Ohm R."/>
            <person name="Sun H."/>
            <person name="Tunlid A."/>
            <person name="Henrissat B."/>
            <person name="Grigoriev I.V."/>
            <person name="Hibbett D.S."/>
            <person name="Martin F."/>
        </authorList>
    </citation>
    <scope>NUCLEOTIDE SEQUENCE [LARGE SCALE GENOMIC DNA]</scope>
    <source>
        <strain evidence="3">F 1598</strain>
    </source>
</reference>
<evidence type="ECO:0000256" key="1">
    <source>
        <dbReference type="SAM" id="MobiDB-lite"/>
    </source>
</evidence>
<feature type="compositionally biased region" description="Pro residues" evidence="1">
    <location>
        <begin position="29"/>
        <end position="43"/>
    </location>
</feature>
<evidence type="ECO:0000313" key="3">
    <source>
        <dbReference type="Proteomes" id="UP000054166"/>
    </source>
</evidence>
<dbReference type="OrthoDB" id="3261052at2759"/>
<protein>
    <submittedName>
        <fullName evidence="2">Uncharacterized protein</fullName>
    </submittedName>
</protein>
<feature type="compositionally biased region" description="Low complexity" evidence="1">
    <location>
        <begin position="1"/>
        <end position="14"/>
    </location>
</feature>
<reference evidence="2 3" key="1">
    <citation type="submission" date="2014-04" db="EMBL/GenBank/DDBJ databases">
        <authorList>
            <consortium name="DOE Joint Genome Institute"/>
            <person name="Kuo A."/>
            <person name="Tarkka M."/>
            <person name="Buscot F."/>
            <person name="Kohler A."/>
            <person name="Nagy L.G."/>
            <person name="Floudas D."/>
            <person name="Copeland A."/>
            <person name="Barry K.W."/>
            <person name="Cichocki N."/>
            <person name="Veneault-Fourrey C."/>
            <person name="LaButti K."/>
            <person name="Lindquist E.A."/>
            <person name="Lipzen A."/>
            <person name="Lundell T."/>
            <person name="Morin E."/>
            <person name="Murat C."/>
            <person name="Sun H."/>
            <person name="Tunlid A."/>
            <person name="Henrissat B."/>
            <person name="Grigoriev I.V."/>
            <person name="Hibbett D.S."/>
            <person name="Martin F."/>
            <person name="Nordberg H.P."/>
            <person name="Cantor M.N."/>
            <person name="Hua S.X."/>
        </authorList>
    </citation>
    <scope>NUCLEOTIDE SEQUENCE [LARGE SCALE GENOMIC DNA]</scope>
    <source>
        <strain evidence="2 3">F 1598</strain>
    </source>
</reference>
<name>A0A0C3FAY1_PILCF</name>